<dbReference type="InterPro" id="IPR011344">
    <property type="entry name" value="ssDNA-bd"/>
</dbReference>
<evidence type="ECO:0000313" key="7">
    <source>
        <dbReference type="Proteomes" id="UP000182178"/>
    </source>
</evidence>
<evidence type="ECO:0000256" key="4">
    <source>
        <dbReference type="RuleBase" id="RU000524"/>
    </source>
</evidence>
<dbReference type="CDD" id="cd04496">
    <property type="entry name" value="SSB_OBF"/>
    <property type="match status" value="1"/>
</dbReference>
<proteinExistence type="inferred from homology"/>
<dbReference type="RefSeq" id="WP_055460601.1">
    <property type="nucleotide sequence ID" value="NZ_CYHC01000011.1"/>
</dbReference>
<evidence type="ECO:0000313" key="6">
    <source>
        <dbReference type="EMBL" id="CUA90159.1"/>
    </source>
</evidence>
<comment type="subunit">
    <text evidence="3">Homotetramer.</text>
</comment>
<dbReference type="SUPFAM" id="SSF50249">
    <property type="entry name" value="Nucleic acid-binding proteins"/>
    <property type="match status" value="1"/>
</dbReference>
<keyword evidence="7" id="KW-1185">Reference proteome</keyword>
<protein>
    <recommendedName>
        <fullName evidence="3 4">Single-stranded DNA-binding protein</fullName>
        <shortName evidence="3">SSB</shortName>
    </recommendedName>
</protein>
<sequence length="164" mass="18398">MAGSVNKVMLIGHLGRDPEIRRNQAGEPIANLRLATSETWRDKATGERRERTEWHTVVIFNPRLAEVAEKYLRKGSKVYLEGQLATRKWQDRDNKDRYTTEVVLSQYRGEIALLDSQRNGPPPAADPEDYGTTRSRDDGGYAAARGGDSPTRSAPADLDDDIPF</sequence>
<keyword evidence="3" id="KW-0234">DNA repair</keyword>
<dbReference type="HAMAP" id="MF_00984">
    <property type="entry name" value="SSB"/>
    <property type="match status" value="1"/>
</dbReference>
<gene>
    <name evidence="6" type="ORF">Ga0061061_11188</name>
</gene>
<keyword evidence="3" id="KW-0227">DNA damage</keyword>
<dbReference type="EMBL" id="CYHC01000011">
    <property type="protein sequence ID" value="CUA90159.1"/>
    <property type="molecule type" value="Genomic_DNA"/>
</dbReference>
<dbReference type="Gene3D" id="2.40.50.140">
    <property type="entry name" value="Nucleic acid-binding proteins"/>
    <property type="match status" value="1"/>
</dbReference>
<name>A0ABP2AAV6_9HYPH</name>
<evidence type="ECO:0000256" key="5">
    <source>
        <dbReference type="SAM" id="MobiDB-lite"/>
    </source>
</evidence>
<dbReference type="PANTHER" id="PTHR10302:SF27">
    <property type="entry name" value="SINGLE-STRANDED DNA-BINDING PROTEIN"/>
    <property type="match status" value="1"/>
</dbReference>
<dbReference type="PANTHER" id="PTHR10302">
    <property type="entry name" value="SINGLE-STRANDED DNA-BINDING PROTEIN"/>
    <property type="match status" value="1"/>
</dbReference>
<dbReference type="Pfam" id="PF00436">
    <property type="entry name" value="SSB"/>
    <property type="match status" value="1"/>
</dbReference>
<dbReference type="InterPro" id="IPR012340">
    <property type="entry name" value="NA-bd_OB-fold"/>
</dbReference>
<keyword evidence="1 3" id="KW-0238">DNA-binding</keyword>
<dbReference type="InterPro" id="IPR000424">
    <property type="entry name" value="Primosome_PriB/ssb"/>
</dbReference>
<comment type="function">
    <text evidence="3">Plays an important role in DNA replication, recombination and repair. Binds to ssDNA and to an array of partner proteins to recruit them to their sites of action during DNA metabolism.</text>
</comment>
<evidence type="ECO:0000256" key="3">
    <source>
        <dbReference type="HAMAP-Rule" id="MF_00984"/>
    </source>
</evidence>
<evidence type="ECO:0000256" key="1">
    <source>
        <dbReference type="ARBA" id="ARBA00023125"/>
    </source>
</evidence>
<dbReference type="Proteomes" id="UP000182178">
    <property type="component" value="Unassembled WGS sequence"/>
</dbReference>
<keyword evidence="2 3" id="KW-0233">DNA recombination</keyword>
<comment type="caution">
    <text evidence="6">The sequence shown here is derived from an EMBL/GenBank/DDBJ whole genome shotgun (WGS) entry which is preliminary data.</text>
</comment>
<reference evidence="6 7" key="1">
    <citation type="submission" date="2015-08" db="EMBL/GenBank/DDBJ databases">
        <authorList>
            <person name="Varghese N."/>
        </authorList>
    </citation>
    <scope>NUCLEOTIDE SEQUENCE [LARGE SCALE GENOMIC DNA]</scope>
    <source>
        <strain evidence="6 7">DSM 18167</strain>
    </source>
</reference>
<dbReference type="PROSITE" id="PS50935">
    <property type="entry name" value="SSB"/>
    <property type="match status" value="1"/>
</dbReference>
<keyword evidence="3" id="KW-0235">DNA replication</keyword>
<feature type="compositionally biased region" description="Low complexity" evidence="5">
    <location>
        <begin position="140"/>
        <end position="149"/>
    </location>
</feature>
<organism evidence="6 7">
    <name type="scientific">Chelatococcus sambhunathii</name>
    <dbReference type="NCBI Taxonomy" id="363953"/>
    <lineage>
        <taxon>Bacteria</taxon>
        <taxon>Pseudomonadati</taxon>
        <taxon>Pseudomonadota</taxon>
        <taxon>Alphaproteobacteria</taxon>
        <taxon>Hyphomicrobiales</taxon>
        <taxon>Chelatococcaceae</taxon>
        <taxon>Chelatococcus</taxon>
    </lineage>
</organism>
<feature type="short sequence motif" description="Important for interaction with partner proteins" evidence="3">
    <location>
        <begin position="159"/>
        <end position="164"/>
    </location>
</feature>
<comment type="caution">
    <text evidence="3">Lacks conserved residue(s) required for the propagation of feature annotation.</text>
</comment>
<accession>A0ABP2AAV6</accession>
<feature type="region of interest" description="Disordered" evidence="5">
    <location>
        <begin position="114"/>
        <end position="164"/>
    </location>
</feature>
<evidence type="ECO:0000256" key="2">
    <source>
        <dbReference type="ARBA" id="ARBA00023172"/>
    </source>
</evidence>
<dbReference type="NCBIfam" id="TIGR00621">
    <property type="entry name" value="ssb"/>
    <property type="match status" value="1"/>
</dbReference>